<evidence type="ECO:0000256" key="4">
    <source>
        <dbReference type="ARBA" id="ARBA00023008"/>
    </source>
</evidence>
<feature type="region of interest" description="Disordered" evidence="5">
    <location>
        <begin position="69"/>
        <end position="103"/>
    </location>
</feature>
<feature type="transmembrane region" description="Helical" evidence="6">
    <location>
        <begin position="35"/>
        <end position="60"/>
    </location>
</feature>
<feature type="region of interest" description="Disordered" evidence="5">
    <location>
        <begin position="1"/>
        <end position="26"/>
    </location>
</feature>
<feature type="compositionally biased region" description="Low complexity" evidence="5">
    <location>
        <begin position="69"/>
        <end position="102"/>
    </location>
</feature>
<dbReference type="InParanoid" id="A0A1J7JSB4"/>
<dbReference type="InterPro" id="IPR001117">
    <property type="entry name" value="Cu-oxidase_2nd"/>
</dbReference>
<dbReference type="GO" id="GO:0005507">
    <property type="term" value="F:copper ion binding"/>
    <property type="evidence" value="ECO:0007669"/>
    <property type="project" value="InterPro"/>
</dbReference>
<accession>A0A1J7JSB4</accession>
<evidence type="ECO:0000313" key="10">
    <source>
        <dbReference type="EMBL" id="OIW32880.1"/>
    </source>
</evidence>
<keyword evidence="6" id="KW-0812">Transmembrane</keyword>
<dbReference type="CDD" id="cd13886">
    <property type="entry name" value="CuRO_2_MCO_like_1"/>
    <property type="match status" value="1"/>
</dbReference>
<protein>
    <submittedName>
        <fullName evidence="10">Multicopper like protein</fullName>
    </submittedName>
</protein>
<dbReference type="Proteomes" id="UP000182658">
    <property type="component" value="Unassembled WGS sequence"/>
</dbReference>
<dbReference type="Pfam" id="PF00394">
    <property type="entry name" value="Cu-oxidase"/>
    <property type="match status" value="1"/>
</dbReference>
<dbReference type="CDD" id="cd13857">
    <property type="entry name" value="CuRO_1_Diphenol_Ox"/>
    <property type="match status" value="1"/>
</dbReference>
<dbReference type="Gene3D" id="2.60.40.420">
    <property type="entry name" value="Cupredoxins - blue copper proteins"/>
    <property type="match status" value="3"/>
</dbReference>
<keyword evidence="3" id="KW-0560">Oxidoreductase</keyword>
<feature type="domain" description="Plastocyanin-like" evidence="8">
    <location>
        <begin position="540"/>
        <end position="641"/>
    </location>
</feature>
<dbReference type="EMBL" id="KV875094">
    <property type="protein sequence ID" value="OIW32880.1"/>
    <property type="molecule type" value="Genomic_DNA"/>
</dbReference>
<feature type="compositionally biased region" description="Basic and acidic residues" evidence="5">
    <location>
        <begin position="1"/>
        <end position="13"/>
    </location>
</feature>
<dbReference type="PANTHER" id="PTHR11709:SF414">
    <property type="entry name" value="ADR239WP"/>
    <property type="match status" value="1"/>
</dbReference>
<keyword evidence="2" id="KW-0479">Metal-binding</keyword>
<dbReference type="PROSITE" id="PS00079">
    <property type="entry name" value="MULTICOPPER_OXIDASE1"/>
    <property type="match status" value="1"/>
</dbReference>
<reference evidence="10 11" key="1">
    <citation type="submission" date="2016-10" db="EMBL/GenBank/DDBJ databases">
        <title>Draft genome sequence of Coniochaeta ligniaria NRRL30616, a lignocellulolytic fungus for bioabatement of inhibitors in plant biomass hydrolysates.</title>
        <authorList>
            <consortium name="DOE Joint Genome Institute"/>
            <person name="Jimenez D.J."/>
            <person name="Hector R.E."/>
            <person name="Riley R."/>
            <person name="Sun H."/>
            <person name="Grigoriev I.V."/>
            <person name="Van Elsas J.D."/>
            <person name="Nichols N.N."/>
        </authorList>
    </citation>
    <scope>NUCLEOTIDE SEQUENCE [LARGE SCALE GENOMIC DNA]</scope>
    <source>
        <strain evidence="10 11">NRRL 30616</strain>
    </source>
</reference>
<evidence type="ECO:0000313" key="11">
    <source>
        <dbReference type="Proteomes" id="UP000182658"/>
    </source>
</evidence>
<evidence type="ECO:0000259" key="8">
    <source>
        <dbReference type="Pfam" id="PF07731"/>
    </source>
</evidence>
<dbReference type="GO" id="GO:0016491">
    <property type="term" value="F:oxidoreductase activity"/>
    <property type="evidence" value="ECO:0007669"/>
    <property type="project" value="UniProtKB-KW"/>
</dbReference>
<dbReference type="AlphaFoldDB" id="A0A1J7JSB4"/>
<proteinExistence type="inferred from homology"/>
<dbReference type="PROSITE" id="PS00080">
    <property type="entry name" value="MULTICOPPER_OXIDASE2"/>
    <property type="match status" value="1"/>
</dbReference>
<dbReference type="PANTHER" id="PTHR11709">
    <property type="entry name" value="MULTI-COPPER OXIDASE"/>
    <property type="match status" value="1"/>
</dbReference>
<name>A0A1J7JSB4_9PEZI</name>
<dbReference type="SUPFAM" id="SSF49503">
    <property type="entry name" value="Cupredoxins"/>
    <property type="match status" value="3"/>
</dbReference>
<feature type="domain" description="Plastocyanin-like" evidence="9">
    <location>
        <begin position="135"/>
        <end position="249"/>
    </location>
</feature>
<dbReference type="InterPro" id="IPR008972">
    <property type="entry name" value="Cupredoxin"/>
</dbReference>
<dbReference type="InterPro" id="IPR002355">
    <property type="entry name" value="Cu_oxidase_Cu_BS"/>
</dbReference>
<dbReference type="FunFam" id="2.60.40.420:FF:000045">
    <property type="entry name" value="Laccase 2"/>
    <property type="match status" value="1"/>
</dbReference>
<evidence type="ECO:0000256" key="5">
    <source>
        <dbReference type="SAM" id="MobiDB-lite"/>
    </source>
</evidence>
<keyword evidence="11" id="KW-1185">Reference proteome</keyword>
<keyword evidence="4" id="KW-0186">Copper</keyword>
<dbReference type="OrthoDB" id="10255118at2759"/>
<evidence type="ECO:0000256" key="1">
    <source>
        <dbReference type="ARBA" id="ARBA00010609"/>
    </source>
</evidence>
<dbReference type="InterPro" id="IPR033138">
    <property type="entry name" value="Cu_oxidase_CS"/>
</dbReference>
<organism evidence="10 11">
    <name type="scientific">Coniochaeta ligniaria NRRL 30616</name>
    <dbReference type="NCBI Taxonomy" id="1408157"/>
    <lineage>
        <taxon>Eukaryota</taxon>
        <taxon>Fungi</taxon>
        <taxon>Dikarya</taxon>
        <taxon>Ascomycota</taxon>
        <taxon>Pezizomycotina</taxon>
        <taxon>Sordariomycetes</taxon>
        <taxon>Sordariomycetidae</taxon>
        <taxon>Coniochaetales</taxon>
        <taxon>Coniochaetaceae</taxon>
        <taxon>Coniochaeta</taxon>
    </lineage>
</organism>
<comment type="similarity">
    <text evidence="1">Belongs to the multicopper oxidase family.</text>
</comment>
<evidence type="ECO:0000256" key="3">
    <source>
        <dbReference type="ARBA" id="ARBA00023002"/>
    </source>
</evidence>
<evidence type="ECO:0000259" key="9">
    <source>
        <dbReference type="Pfam" id="PF07732"/>
    </source>
</evidence>
<keyword evidence="6" id="KW-1133">Transmembrane helix</keyword>
<sequence length="659" mass="72089">MTLLFEHKSRDGSAKQGAAPDTRLPATGAKRSGTALLIIGCAISVIVIALALGLGLGLGLRKHHGISLSPSTTHPSTTSAASAPTGTPLPGNGGSSTTSSSLEEWRLDPKSYVLDTSWDLNAAPTTRHYDLVISEGQGWPDGVVRDMLFINGQFPGPLIEVNRGDRLVVNVTNYLSKNSTTIHWHGLFQNGTNWFDGTTGVTQCGIPPGKSLLYNFTIDNQFGTYWYHSHYGTQYLDGILGPLIVHAPEEADARKLYDQERVVLVQDWYHDFSTVNLGNYLVPDNENSEPVPDNGLINGFSYFNCSSYPPDSGRTCFDNNTYTVFTLDPNTRTRLRLINTGAFAEFQLSIDNHTLSVIEADGTLVNPYPVHRLPIHVAQRYSVVLTTNQSTSTNYWIRAAMNTACFTGDNPVLDPTTMAVVSYSGNNTIVPAVNSSVDWKDAYDVICEDLDPSLLVPTSRAVPPPATTFYRVDFSFGIGAYQLDYAKVNGTTWAPLGNSTTLIEAVDGLGQGEAGKFGVTGQVSAFESNQFVVGTSNSSVEVVDVLIYSLDEGSHPFHLHGHQFWILRTGSGSFDWKNYYSSIMPSKPGAVENALRRDTLTIKPYAWSLIRFVADNPGLWALHCHIAWHMEAGLLMQFMSRADVLKTMRIPDDVRALCV</sequence>
<gene>
    <name evidence="10" type="ORF">CONLIGDRAFT_609344</name>
</gene>
<dbReference type="Pfam" id="PF07731">
    <property type="entry name" value="Cu-oxidase_2"/>
    <property type="match status" value="1"/>
</dbReference>
<dbReference type="STRING" id="1408157.A0A1J7JSB4"/>
<feature type="domain" description="Plastocyanin-like" evidence="7">
    <location>
        <begin position="261"/>
        <end position="426"/>
    </location>
</feature>
<evidence type="ECO:0000256" key="2">
    <source>
        <dbReference type="ARBA" id="ARBA00022723"/>
    </source>
</evidence>
<dbReference type="CDD" id="cd13910">
    <property type="entry name" value="CuRO_3_MCO_like_4"/>
    <property type="match status" value="1"/>
</dbReference>
<dbReference type="Pfam" id="PF07732">
    <property type="entry name" value="Cu-oxidase_3"/>
    <property type="match status" value="1"/>
</dbReference>
<dbReference type="InterPro" id="IPR011706">
    <property type="entry name" value="Cu-oxidase_C"/>
</dbReference>
<evidence type="ECO:0000256" key="6">
    <source>
        <dbReference type="SAM" id="Phobius"/>
    </source>
</evidence>
<dbReference type="InterPro" id="IPR011707">
    <property type="entry name" value="Cu-oxidase-like_N"/>
</dbReference>
<evidence type="ECO:0000259" key="7">
    <source>
        <dbReference type="Pfam" id="PF00394"/>
    </source>
</evidence>
<dbReference type="InterPro" id="IPR045087">
    <property type="entry name" value="Cu-oxidase_fam"/>
</dbReference>
<keyword evidence="6" id="KW-0472">Membrane</keyword>